<evidence type="ECO:0000313" key="2">
    <source>
        <dbReference type="EMBL" id="VFJ69461.1"/>
    </source>
</evidence>
<gene>
    <name evidence="1" type="ORF">BECKFM1743A_GA0114220_104407</name>
    <name evidence="3" type="ORF">BECKFM1743B_GA0114221_108072</name>
    <name evidence="2" type="ORF">BECKFM1743C_GA0114222_105236</name>
</gene>
<dbReference type="EMBL" id="CAADEZ010000440">
    <property type="protein sequence ID" value="VFJ67214.1"/>
    <property type="molecule type" value="Genomic_DNA"/>
</dbReference>
<evidence type="ECO:0000313" key="1">
    <source>
        <dbReference type="EMBL" id="VFJ67214.1"/>
    </source>
</evidence>
<dbReference type="AlphaFoldDB" id="A0A450WXD2"/>
<evidence type="ECO:0000313" key="3">
    <source>
        <dbReference type="EMBL" id="VFK21685.1"/>
    </source>
</evidence>
<proteinExistence type="predicted"/>
<reference evidence="3" key="1">
    <citation type="submission" date="2019-02" db="EMBL/GenBank/DDBJ databases">
        <authorList>
            <person name="Gruber-Vodicka R. H."/>
            <person name="Seah K. B. B."/>
        </authorList>
    </citation>
    <scope>NUCLEOTIDE SEQUENCE</scope>
    <source>
        <strain evidence="1">BECK_BZ163</strain>
        <strain evidence="3">BECK_BZ164</strain>
        <strain evidence="2">BECK_BZ165</strain>
    </source>
</reference>
<dbReference type="EMBL" id="CAADFL010000807">
    <property type="protein sequence ID" value="VFK21685.1"/>
    <property type="molecule type" value="Genomic_DNA"/>
</dbReference>
<dbReference type="EMBL" id="CAADFA010000523">
    <property type="protein sequence ID" value="VFJ69461.1"/>
    <property type="molecule type" value="Genomic_DNA"/>
</dbReference>
<organism evidence="3">
    <name type="scientific">Candidatus Kentrum sp. FM</name>
    <dbReference type="NCBI Taxonomy" id="2126340"/>
    <lineage>
        <taxon>Bacteria</taxon>
        <taxon>Pseudomonadati</taxon>
        <taxon>Pseudomonadota</taxon>
        <taxon>Gammaproteobacteria</taxon>
        <taxon>Candidatus Kentrum</taxon>
    </lineage>
</organism>
<name>A0A450WXD2_9GAMM</name>
<sequence length="66" mass="7685">MLIQIQDKGVDSVDNKDMNSTKELKYPTCGRIGNRFTFLIWKSLVVGFESLTYPVFQRIFPLLRSE</sequence>
<protein>
    <submittedName>
        <fullName evidence="3">Uncharacterized protein</fullName>
    </submittedName>
</protein>
<accession>A0A450WXD2</accession>